<evidence type="ECO:0000256" key="9">
    <source>
        <dbReference type="ARBA" id="ARBA00023136"/>
    </source>
</evidence>
<evidence type="ECO:0000256" key="10">
    <source>
        <dbReference type="RuleBase" id="RU363032"/>
    </source>
</evidence>
<dbReference type="GO" id="GO:0022857">
    <property type="term" value="F:transmembrane transporter activity"/>
    <property type="evidence" value="ECO:0007669"/>
    <property type="project" value="InterPro"/>
</dbReference>
<dbReference type="KEGG" id="spse:SULPSESMR1_04284"/>
<feature type="domain" description="ABC transmembrane type-1" evidence="11">
    <location>
        <begin position="21"/>
        <end position="210"/>
    </location>
</feature>
<dbReference type="Pfam" id="PF00528">
    <property type="entry name" value="BPD_transp_1"/>
    <property type="match status" value="1"/>
</dbReference>
<dbReference type="InterPro" id="IPR035906">
    <property type="entry name" value="MetI-like_sf"/>
</dbReference>
<keyword evidence="8 10" id="KW-1133">Transmembrane helix</keyword>
<dbReference type="PANTHER" id="PTHR30614">
    <property type="entry name" value="MEMBRANE COMPONENT OF AMINO ACID ABC TRANSPORTER"/>
    <property type="match status" value="1"/>
</dbReference>
<dbReference type="CDD" id="cd06261">
    <property type="entry name" value="TM_PBP2"/>
    <property type="match status" value="1"/>
</dbReference>
<feature type="transmembrane region" description="Helical" evidence="10">
    <location>
        <begin position="191"/>
        <end position="213"/>
    </location>
</feature>
<keyword evidence="5" id="KW-1003">Cell membrane</keyword>
<comment type="subcellular location">
    <subcellularLocation>
        <location evidence="2">Cell inner membrane</location>
        <topology evidence="2">Multi-pass membrane protein</topology>
    </subcellularLocation>
    <subcellularLocation>
        <location evidence="10">Cell membrane</location>
        <topology evidence="10">Multi-pass membrane protein</topology>
    </subcellularLocation>
</comment>
<keyword evidence="6 10" id="KW-0812">Transmembrane</keyword>
<dbReference type="OrthoDB" id="9814550at2"/>
<dbReference type="SUPFAM" id="SSF161098">
    <property type="entry name" value="MetI-like"/>
    <property type="match status" value="1"/>
</dbReference>
<keyword evidence="12" id="KW-0614">Plasmid</keyword>
<dbReference type="PROSITE" id="PS50928">
    <property type="entry name" value="ABC_TM1"/>
    <property type="match status" value="1"/>
</dbReference>
<geneLocation type="plasmid" evidence="12 13">
    <name>pSMR1-3</name>
</geneLocation>
<dbReference type="NCBIfam" id="TIGR01726">
    <property type="entry name" value="HEQRo_perm_3TM"/>
    <property type="match status" value="1"/>
</dbReference>
<keyword evidence="9 10" id="KW-0472">Membrane</keyword>
<evidence type="ECO:0000256" key="7">
    <source>
        <dbReference type="ARBA" id="ARBA00022970"/>
    </source>
</evidence>
<evidence type="ECO:0000256" key="1">
    <source>
        <dbReference type="ARBA" id="ARBA00003159"/>
    </source>
</evidence>
<dbReference type="RefSeq" id="WP_089423032.1">
    <property type="nucleotide sequence ID" value="NZ_CP022418.1"/>
</dbReference>
<accession>A0A221K800</accession>
<evidence type="ECO:0000259" key="11">
    <source>
        <dbReference type="PROSITE" id="PS50928"/>
    </source>
</evidence>
<sequence length="222" mass="25144">MNYDWDFGIVFSHADVLFYGFIGTLKVGLVSLFFGAVFGLSLAFLRMSKFRLLSWPAVGVIEFFRITPPLALLFWAYYAMPIVLGISLNSYAAAVITLSMQSGAFMAEVYRAGIRSIEKSQWEGARALGMTQRQLMVRIILPQAIRRMVPPFTERGFELMKSTTIVSTIAYGELLYSSLVLSSQLYRPLEIITLVALVFFVLLTMASFLIRWLEYRLDAARL</sequence>
<organism evidence="12 13">
    <name type="scientific">Pseudosulfitobacter pseudonitzschiae</name>
    <dbReference type="NCBI Taxonomy" id="1402135"/>
    <lineage>
        <taxon>Bacteria</taxon>
        <taxon>Pseudomonadati</taxon>
        <taxon>Pseudomonadota</taxon>
        <taxon>Alphaproteobacteria</taxon>
        <taxon>Rhodobacterales</taxon>
        <taxon>Roseobacteraceae</taxon>
        <taxon>Pseudosulfitobacter</taxon>
    </lineage>
</organism>
<evidence type="ECO:0000256" key="8">
    <source>
        <dbReference type="ARBA" id="ARBA00022989"/>
    </source>
</evidence>
<dbReference type="EMBL" id="CP022418">
    <property type="protein sequence ID" value="ASM75010.1"/>
    <property type="molecule type" value="Genomic_DNA"/>
</dbReference>
<keyword evidence="7" id="KW-0029">Amino-acid transport</keyword>
<protein>
    <submittedName>
        <fullName evidence="12">Putative glutamine ABC transporter permease protein GlnM</fullName>
    </submittedName>
</protein>
<evidence type="ECO:0000256" key="5">
    <source>
        <dbReference type="ARBA" id="ARBA00022475"/>
    </source>
</evidence>
<evidence type="ECO:0000256" key="2">
    <source>
        <dbReference type="ARBA" id="ARBA00004429"/>
    </source>
</evidence>
<feature type="transmembrane region" description="Helical" evidence="10">
    <location>
        <begin position="16"/>
        <end position="45"/>
    </location>
</feature>
<comment type="function">
    <text evidence="1">Part of the binding-protein-dependent transport system for glutamine; probably responsible for the translocation of the substrate across the membrane.</text>
</comment>
<dbReference type="InterPro" id="IPR010065">
    <property type="entry name" value="AA_ABC_transptr_permease_3TM"/>
</dbReference>
<dbReference type="InterPro" id="IPR000515">
    <property type="entry name" value="MetI-like"/>
</dbReference>
<proteinExistence type="inferred from homology"/>
<evidence type="ECO:0000313" key="13">
    <source>
        <dbReference type="Proteomes" id="UP000199754"/>
    </source>
</evidence>
<dbReference type="PANTHER" id="PTHR30614:SF20">
    <property type="entry name" value="GLUTAMINE TRANSPORT SYSTEM PERMEASE PROTEIN GLNP"/>
    <property type="match status" value="1"/>
</dbReference>
<dbReference type="GO" id="GO:0006865">
    <property type="term" value="P:amino acid transport"/>
    <property type="evidence" value="ECO:0007669"/>
    <property type="project" value="UniProtKB-KW"/>
</dbReference>
<dbReference type="Proteomes" id="UP000199754">
    <property type="component" value="Plasmid pSMR1-3"/>
</dbReference>
<evidence type="ECO:0000256" key="3">
    <source>
        <dbReference type="ARBA" id="ARBA00010072"/>
    </source>
</evidence>
<evidence type="ECO:0000313" key="12">
    <source>
        <dbReference type="EMBL" id="ASM75010.1"/>
    </source>
</evidence>
<dbReference type="Gene3D" id="1.10.3720.10">
    <property type="entry name" value="MetI-like"/>
    <property type="match status" value="1"/>
</dbReference>
<evidence type="ECO:0000256" key="4">
    <source>
        <dbReference type="ARBA" id="ARBA00022448"/>
    </source>
</evidence>
<dbReference type="GO" id="GO:0043190">
    <property type="term" value="C:ATP-binding cassette (ABC) transporter complex"/>
    <property type="evidence" value="ECO:0007669"/>
    <property type="project" value="InterPro"/>
</dbReference>
<reference evidence="12 13" key="1">
    <citation type="submission" date="2017-07" db="EMBL/GenBank/DDBJ databases">
        <title>Genome Sequence of Sulfitobacter pseudonitzschiae Strain SMR1 Isolated from a culture of the Diatom Skeletonema marinoi.</title>
        <authorList>
            <person name="Topel M."/>
            <person name="Pinder M.I.M."/>
            <person name="Johansson O.N."/>
            <person name="Kourtchenko O."/>
            <person name="Godhe A."/>
            <person name="Clarke A.K."/>
        </authorList>
    </citation>
    <scope>NUCLEOTIDE SEQUENCE [LARGE SCALE GENOMIC DNA]</scope>
    <source>
        <strain evidence="12 13">SMR1</strain>
        <plasmid evidence="12 13">pSMR1-3</plasmid>
    </source>
</reference>
<keyword evidence="4 10" id="KW-0813">Transport</keyword>
<dbReference type="InterPro" id="IPR043429">
    <property type="entry name" value="ArtM/GltK/GlnP/TcyL/YhdX-like"/>
</dbReference>
<comment type="similarity">
    <text evidence="3">Belongs to the binding-protein-dependent transport system permease family. HisMQ subfamily.</text>
</comment>
<dbReference type="AlphaFoldDB" id="A0A221K800"/>
<name>A0A221K800_9RHOB</name>
<evidence type="ECO:0000256" key="6">
    <source>
        <dbReference type="ARBA" id="ARBA00022692"/>
    </source>
</evidence>
<gene>
    <name evidence="12" type="primary">glnM</name>
    <name evidence="12" type="ORF">SULPSESMR1_04284</name>
</gene>
<keyword evidence="13" id="KW-1185">Reference proteome</keyword>